<sequence length="1059" mass="113411">MNPSRLFIHRPVATTLLMLAILLAGLLGYHFLPVSALPDVEYPTITVQTFYPGASPDVMATSVTAPLETQLGEMSGLEQMTSRSSGGSSVITLRFGLTMTMDIAEQEVQAAINQANSLLPTDLPAPPVYAKVNPADTPVVTLGISSKTMPLTEVEDYVDTRLAEKISQISGVGLVTLSGGNRKALRVRVNIPKLTSFGIDLDTLRTTIGNVNINSPTGTFDGPKRATTLRIDGQITGVQQLLDQVIAYQNNGPVRIRDVASVVIGPENTELAAWANRTPALVMNVQRQPGANVIAVVDNIKYALPRLQESLPPGITITPLTDRTTTIRASVEDVEFELGLALVLVVCVIFVFLRNVPATLIPSLSVPLSLVGTLAVMYLFGFSLDNLSLMSLTIATGFVVDDAIVMIENIARYIEMGDTRMEAALKGAGEIGFTIISLTVSLIAVLIPLLFMGDVVGRLFHEFAMTLAVTIILSAVVSLTLVPMMCARLLHEHDTKHAEPAWSAAIERWTVATIEGYGRALDVVLRHRRLTLGVFGATLMLTGVLAVIIPKGFFPVQDTGVIQGISVMAQSTSFSAMKRHQQELADRILHDEDVASLSSFVGVDGQNVTLNQGRFLINLKPVGKRSATAQQVATRLRAETADIPGAELYVQPVQDLSLDTSVAATQYQFLLENPDYSQFTTWVPKFIARLQQEKALSDVTSDLQAAGLVAHVDLDRTTGARYSITPQTIDNVLYDSFGQRQISTIFTQSNQYRVILEATPSFQQDMGALSQIYLPGISGNAGESTSGPTRSPTSGLVPLASVTTVTQDTAPLLITHVGQFPATTVSFNVRPGYALGDATDAIERAAKDIHLPSSFQTSFQGTAAAFRSSLSNEAWLVLAALVAVYIVLGILYESFVHPITILSTLPSAGIGALLALWLTGSGLDVMGIIGLVLLIGIVKKNAIMMIDFALEAERVEGMTPLHSIRHAALLRFRPILMTTLAAMLGAVPMMLGTGTGSELRRPLGIAIVGGLAVSQLLTLFTTPVIYLLMDGISQKLARRFGTTDQARPDGGQPGPQASA</sequence>
<dbReference type="Gene3D" id="3.30.70.1440">
    <property type="entry name" value="Multidrug efflux transporter AcrB pore domain"/>
    <property type="match status" value="1"/>
</dbReference>
<dbReference type="Gene3D" id="3.30.70.1430">
    <property type="entry name" value="Multidrug efflux transporter AcrB pore domain"/>
    <property type="match status" value="2"/>
</dbReference>
<evidence type="ECO:0000256" key="6">
    <source>
        <dbReference type="ARBA" id="ARBA00022989"/>
    </source>
</evidence>
<dbReference type="SUPFAM" id="SSF82714">
    <property type="entry name" value="Multidrug efflux transporter AcrB TolC docking domain, DN and DC subdomains"/>
    <property type="match status" value="2"/>
</dbReference>
<dbReference type="InterPro" id="IPR027463">
    <property type="entry name" value="AcrB_DN_DC_subdom"/>
</dbReference>
<dbReference type="Pfam" id="PF00873">
    <property type="entry name" value="ACR_tran"/>
    <property type="match status" value="1"/>
</dbReference>
<gene>
    <name evidence="8" type="ORF">CFR75_00620</name>
</gene>
<accession>A0A318PLU8</accession>
<keyword evidence="7" id="KW-0472">Membrane</keyword>
<keyword evidence="9" id="KW-1185">Reference proteome</keyword>
<evidence type="ECO:0000256" key="7">
    <source>
        <dbReference type="ARBA" id="ARBA00023136"/>
    </source>
</evidence>
<comment type="subcellular location">
    <subcellularLocation>
        <location evidence="1">Cell inner membrane</location>
        <topology evidence="1">Multi-pass membrane protein</topology>
    </subcellularLocation>
</comment>
<dbReference type="Gene3D" id="3.30.70.1320">
    <property type="entry name" value="Multidrug efflux transporter AcrB pore domain like"/>
    <property type="match status" value="1"/>
</dbReference>
<evidence type="ECO:0000256" key="2">
    <source>
        <dbReference type="ARBA" id="ARBA00022448"/>
    </source>
</evidence>
<name>A0A318PLU8_KOMXY</name>
<keyword evidence="4" id="KW-0997">Cell inner membrane</keyword>
<dbReference type="Proteomes" id="UP000248257">
    <property type="component" value="Unassembled WGS sequence"/>
</dbReference>
<dbReference type="SUPFAM" id="SSF82866">
    <property type="entry name" value="Multidrug efflux transporter AcrB transmembrane domain"/>
    <property type="match status" value="2"/>
</dbReference>
<keyword evidence="2" id="KW-0813">Transport</keyword>
<keyword evidence="3" id="KW-1003">Cell membrane</keyword>
<dbReference type="PANTHER" id="PTHR32063:SF21">
    <property type="entry name" value="MULTIDRUG RESISTANCE PROTEIN MDTB"/>
    <property type="match status" value="1"/>
</dbReference>
<dbReference type="FunFam" id="1.20.1640.10:FF:000001">
    <property type="entry name" value="Efflux pump membrane transporter"/>
    <property type="match status" value="1"/>
</dbReference>
<dbReference type="InterPro" id="IPR001036">
    <property type="entry name" value="Acrflvin-R"/>
</dbReference>
<evidence type="ECO:0000313" key="9">
    <source>
        <dbReference type="Proteomes" id="UP000248257"/>
    </source>
</evidence>
<keyword evidence="5" id="KW-0812">Transmembrane</keyword>
<dbReference type="EMBL" id="NKUC01000001">
    <property type="protein sequence ID" value="PYD58783.1"/>
    <property type="molecule type" value="Genomic_DNA"/>
</dbReference>
<dbReference type="RefSeq" id="WP_061271348.1">
    <property type="nucleotide sequence ID" value="NZ_CBCRXN010000017.1"/>
</dbReference>
<evidence type="ECO:0000256" key="3">
    <source>
        <dbReference type="ARBA" id="ARBA00022475"/>
    </source>
</evidence>
<comment type="caution">
    <text evidence="8">The sequence shown here is derived from an EMBL/GenBank/DDBJ whole genome shotgun (WGS) entry which is preliminary data.</text>
</comment>
<evidence type="ECO:0000256" key="4">
    <source>
        <dbReference type="ARBA" id="ARBA00022519"/>
    </source>
</evidence>
<reference evidence="8 9" key="1">
    <citation type="submission" date="2017-07" db="EMBL/GenBank/DDBJ databases">
        <title>A draft genome sequence of Komagataeibacter xylinus LMG 1515.</title>
        <authorList>
            <person name="Skraban J."/>
            <person name="Cleenwerck I."/>
            <person name="Vandamme P."/>
            <person name="Trcek J."/>
        </authorList>
    </citation>
    <scope>NUCLEOTIDE SEQUENCE [LARGE SCALE GENOMIC DNA]</scope>
    <source>
        <strain evidence="8 9">LMG 1515</strain>
    </source>
</reference>
<dbReference type="FunFam" id="3.30.70.1430:FF:000001">
    <property type="entry name" value="Efflux pump membrane transporter"/>
    <property type="match status" value="1"/>
</dbReference>
<evidence type="ECO:0000313" key="8">
    <source>
        <dbReference type="EMBL" id="PYD58783.1"/>
    </source>
</evidence>
<evidence type="ECO:0000256" key="5">
    <source>
        <dbReference type="ARBA" id="ARBA00022692"/>
    </source>
</evidence>
<dbReference type="Gene3D" id="1.20.1640.10">
    <property type="entry name" value="Multidrug efflux transporter AcrB transmembrane domain"/>
    <property type="match status" value="2"/>
</dbReference>
<protein>
    <submittedName>
        <fullName evidence="8">Multidrug transporter subunit MdtC</fullName>
    </submittedName>
</protein>
<dbReference type="GO" id="GO:0005886">
    <property type="term" value="C:plasma membrane"/>
    <property type="evidence" value="ECO:0007669"/>
    <property type="project" value="UniProtKB-SubCell"/>
</dbReference>
<dbReference type="STRING" id="1220579.GCA_001571345_00054"/>
<dbReference type="SUPFAM" id="SSF82693">
    <property type="entry name" value="Multidrug efflux transporter AcrB pore domain, PN1, PN2, PC1 and PC2 subdomains"/>
    <property type="match status" value="3"/>
</dbReference>
<keyword evidence="6" id="KW-1133">Transmembrane helix</keyword>
<organism evidence="8 9">
    <name type="scientific">Komagataeibacter xylinus</name>
    <name type="common">Gluconacetobacter xylinus</name>
    <dbReference type="NCBI Taxonomy" id="28448"/>
    <lineage>
        <taxon>Bacteria</taxon>
        <taxon>Pseudomonadati</taxon>
        <taxon>Pseudomonadota</taxon>
        <taxon>Alphaproteobacteria</taxon>
        <taxon>Acetobacterales</taxon>
        <taxon>Acetobacteraceae</taxon>
        <taxon>Komagataeibacter</taxon>
    </lineage>
</organism>
<dbReference type="PRINTS" id="PR00702">
    <property type="entry name" value="ACRIFLAVINRP"/>
</dbReference>
<dbReference type="PANTHER" id="PTHR32063">
    <property type="match status" value="1"/>
</dbReference>
<dbReference type="AlphaFoldDB" id="A0A318PLU8"/>
<dbReference type="GO" id="GO:0042910">
    <property type="term" value="F:xenobiotic transmembrane transporter activity"/>
    <property type="evidence" value="ECO:0007669"/>
    <property type="project" value="TreeGrafter"/>
</dbReference>
<dbReference type="Gene3D" id="3.30.2090.10">
    <property type="entry name" value="Multidrug efflux transporter AcrB TolC docking domain, DN and DC subdomains"/>
    <property type="match status" value="2"/>
</dbReference>
<evidence type="ECO:0000256" key="1">
    <source>
        <dbReference type="ARBA" id="ARBA00004429"/>
    </source>
</evidence>
<proteinExistence type="predicted"/>
<dbReference type="OrthoDB" id="9806532at2"/>